<dbReference type="InterPro" id="IPR051436">
    <property type="entry name" value="Autophagy-related_EPG5"/>
</dbReference>
<sequence length="326" mass="36453">ELIRLLDGDANSQLLTHCVLESANLLDNPALPWMRLLESALSHYLCSKTDESEKLPHASKPTWLQALKTIGFTAICRWQYESLSHSCLPLCLELHVLHHWHLSRDDPVAQLGLVEQLLATLPELKISDSNEYLLYPLWYTLIHALLSVQPEPNAAIRSTIALFGTVSESSSFWMMGMLKKILGKEKTPPERVSATRCLIAYAFALLLAQAYARRIRPEQMPEPDDYHQAANGNGGEPFTLSKLLSAPEKRASRERIASAAIENFKALCGSSPHKEYHGQILAIIDTIGADVEPRQILLYAKNIIVLLDSRSKPFLETLQEAIDVSL</sequence>
<dbReference type="PANTHER" id="PTHR31139">
    <property type="entry name" value="ECTOPIC P GRANULES PROTEIN 5 HOMOLOG"/>
    <property type="match status" value="1"/>
</dbReference>
<reference evidence="2" key="1">
    <citation type="submission" date="2013-03" db="EMBL/GenBank/DDBJ databases">
        <title>The Genome Sequence of Anopheles epiroticus epiroticus2.</title>
        <authorList>
            <consortium name="The Broad Institute Genomics Platform"/>
            <person name="Neafsey D.E."/>
            <person name="Howell P."/>
            <person name="Walker B."/>
            <person name="Young S.K."/>
            <person name="Zeng Q."/>
            <person name="Gargeya S."/>
            <person name="Fitzgerald M."/>
            <person name="Haas B."/>
            <person name="Abouelleil A."/>
            <person name="Allen A.W."/>
            <person name="Alvarado L."/>
            <person name="Arachchi H.M."/>
            <person name="Berlin A.M."/>
            <person name="Chapman S.B."/>
            <person name="Gainer-Dewar J."/>
            <person name="Goldberg J."/>
            <person name="Griggs A."/>
            <person name="Gujja S."/>
            <person name="Hansen M."/>
            <person name="Howarth C."/>
            <person name="Imamovic A."/>
            <person name="Ireland A."/>
            <person name="Larimer J."/>
            <person name="McCowan C."/>
            <person name="Murphy C."/>
            <person name="Pearson M."/>
            <person name="Poon T.W."/>
            <person name="Priest M."/>
            <person name="Roberts A."/>
            <person name="Saif S."/>
            <person name="Shea T."/>
            <person name="Sisk P."/>
            <person name="Sykes S."/>
            <person name="Wortman J."/>
            <person name="Nusbaum C."/>
            <person name="Birren B."/>
        </authorList>
    </citation>
    <scope>NUCLEOTIDE SEQUENCE [LARGE SCALE GENOMIC DNA]</scope>
    <source>
        <strain evidence="2">Epiroticus2</strain>
    </source>
</reference>
<dbReference type="EnsemblMetazoa" id="AEPI008613-RA">
    <property type="protein sequence ID" value="AEPI008613-PA"/>
    <property type="gene ID" value="AEPI008613"/>
</dbReference>
<dbReference type="Pfam" id="PF26106">
    <property type="entry name" value="TPR_Epg5_C"/>
    <property type="match status" value="1"/>
</dbReference>
<accession>A0A182PNT4</accession>
<dbReference type="VEuPathDB" id="VectorBase:AEPI008613"/>
<dbReference type="PANTHER" id="PTHR31139:SF4">
    <property type="entry name" value="ECTOPIC P GRANULES PROTEIN 5 HOMOLOG"/>
    <property type="match status" value="1"/>
</dbReference>
<reference evidence="1" key="2">
    <citation type="submission" date="2020-05" db="UniProtKB">
        <authorList>
            <consortium name="EnsemblMetazoa"/>
        </authorList>
    </citation>
    <scope>IDENTIFICATION</scope>
    <source>
        <strain evidence="1">Epiroticus2</strain>
    </source>
</reference>
<dbReference type="GO" id="GO:0097352">
    <property type="term" value="P:autophagosome maturation"/>
    <property type="evidence" value="ECO:0007669"/>
    <property type="project" value="TreeGrafter"/>
</dbReference>
<keyword evidence="2" id="KW-1185">Reference proteome</keyword>
<name>A0A182PNT4_9DIPT</name>
<dbReference type="GO" id="GO:0005737">
    <property type="term" value="C:cytoplasm"/>
    <property type="evidence" value="ECO:0007669"/>
    <property type="project" value="TreeGrafter"/>
</dbReference>
<organism evidence="1 2">
    <name type="scientific">Anopheles epiroticus</name>
    <dbReference type="NCBI Taxonomy" id="199890"/>
    <lineage>
        <taxon>Eukaryota</taxon>
        <taxon>Metazoa</taxon>
        <taxon>Ecdysozoa</taxon>
        <taxon>Arthropoda</taxon>
        <taxon>Hexapoda</taxon>
        <taxon>Insecta</taxon>
        <taxon>Pterygota</taxon>
        <taxon>Neoptera</taxon>
        <taxon>Endopterygota</taxon>
        <taxon>Diptera</taxon>
        <taxon>Nematocera</taxon>
        <taxon>Culicoidea</taxon>
        <taxon>Culicidae</taxon>
        <taxon>Anophelinae</taxon>
        <taxon>Anopheles</taxon>
    </lineage>
</organism>
<dbReference type="Proteomes" id="UP000075885">
    <property type="component" value="Unassembled WGS sequence"/>
</dbReference>
<proteinExistence type="predicted"/>
<evidence type="ECO:0000313" key="2">
    <source>
        <dbReference type="Proteomes" id="UP000075885"/>
    </source>
</evidence>
<dbReference type="AlphaFoldDB" id="A0A182PNT4"/>
<evidence type="ECO:0000313" key="1">
    <source>
        <dbReference type="EnsemblMetazoa" id="AEPI008613-PA"/>
    </source>
</evidence>
<protein>
    <submittedName>
        <fullName evidence="1">Uncharacterized protein</fullName>
    </submittedName>
</protein>